<dbReference type="AlphaFoldDB" id="A0AAV2PXZ0"/>
<dbReference type="SUPFAM" id="SSF52047">
    <property type="entry name" value="RNI-like"/>
    <property type="match status" value="1"/>
</dbReference>
<sequence>MVDHCIYNLLDNVLPYTDRSSHDIFRLEYISACKLMENEDQALKILTRVPTSMFEPLLQSVIYKCYLEFINIDNMLNKNIYNYAALNQKDISIPESLGFLILNWPHEEFILRNHLPPLNPPVERFPSHLKLSPNYVRYGPQNVCQIQDMIIVFRVFCNKLIKFITSAVFKCTPRNTHGFSCKLRTLDVSGLGCYFNTQKSTSCFPQYNDIINVIRNSTINTFGHKIDILGDAEMNYYDGARGYYAREGNEFDILRTIIKESLNPDVGISLYFKEFPLFIDIYSYKPGHPNIIRKDIYNILALGKCEYFHLTWNPRYGDGHKKVTENLYKYLPELVGIRMASPLLNTINLDFLSAFKCLEQVTSVCNNDLQITNSICNLSNGLKYLNLSRCYLSGKDLECLANSKHADTLLELNLTGIWINDDETADGLIILCQKLKIVKVLIFDFLHIETRSSELISKIFDAINDCDVLDFLSLKGNRFSLEETHIVVDGLSQNKLLRYLGLTFPVGSMIDLFNGTNENIEYLHNLCKIFHEKLNKLRHSPLYISWSK</sequence>
<gene>
    <name evidence="2" type="ORF">MNOR_LOCUS4855</name>
</gene>
<dbReference type="EMBL" id="CAXKWB010001805">
    <property type="protein sequence ID" value="CAL4065527.1"/>
    <property type="molecule type" value="Genomic_DNA"/>
</dbReference>
<name>A0AAV2PXZ0_MEGNR</name>
<dbReference type="InterPro" id="IPR050694">
    <property type="entry name" value="LRRC14/PRAME"/>
</dbReference>
<evidence type="ECO:0000313" key="3">
    <source>
        <dbReference type="Proteomes" id="UP001497623"/>
    </source>
</evidence>
<protein>
    <submittedName>
        <fullName evidence="2">Uncharacterized protein</fullName>
    </submittedName>
</protein>
<keyword evidence="1" id="KW-0677">Repeat</keyword>
<accession>A0AAV2PXZ0</accession>
<evidence type="ECO:0000256" key="1">
    <source>
        <dbReference type="ARBA" id="ARBA00022737"/>
    </source>
</evidence>
<comment type="caution">
    <text evidence="2">The sequence shown here is derived from an EMBL/GenBank/DDBJ whole genome shotgun (WGS) entry which is preliminary data.</text>
</comment>
<dbReference type="Proteomes" id="UP001497623">
    <property type="component" value="Unassembled WGS sequence"/>
</dbReference>
<proteinExistence type="predicted"/>
<dbReference type="InterPro" id="IPR032675">
    <property type="entry name" value="LRR_dom_sf"/>
</dbReference>
<organism evidence="2 3">
    <name type="scientific">Meganyctiphanes norvegica</name>
    <name type="common">Northern krill</name>
    <name type="synonym">Thysanopoda norvegica</name>
    <dbReference type="NCBI Taxonomy" id="48144"/>
    <lineage>
        <taxon>Eukaryota</taxon>
        <taxon>Metazoa</taxon>
        <taxon>Ecdysozoa</taxon>
        <taxon>Arthropoda</taxon>
        <taxon>Crustacea</taxon>
        <taxon>Multicrustacea</taxon>
        <taxon>Malacostraca</taxon>
        <taxon>Eumalacostraca</taxon>
        <taxon>Eucarida</taxon>
        <taxon>Euphausiacea</taxon>
        <taxon>Euphausiidae</taxon>
        <taxon>Meganyctiphanes</taxon>
    </lineage>
</organism>
<evidence type="ECO:0000313" key="2">
    <source>
        <dbReference type="EMBL" id="CAL4065527.1"/>
    </source>
</evidence>
<reference evidence="2 3" key="1">
    <citation type="submission" date="2024-05" db="EMBL/GenBank/DDBJ databases">
        <authorList>
            <person name="Wallberg A."/>
        </authorList>
    </citation>
    <scope>NUCLEOTIDE SEQUENCE [LARGE SCALE GENOMIC DNA]</scope>
</reference>
<dbReference type="PANTHER" id="PTHR14224">
    <property type="entry name" value="SIMILAR TO PREFERENTIALLY EXPRESSED ANTIGEN IN MELANOMA-LIKE 3"/>
    <property type="match status" value="1"/>
</dbReference>
<dbReference type="Gene3D" id="3.80.10.10">
    <property type="entry name" value="Ribonuclease Inhibitor"/>
    <property type="match status" value="1"/>
</dbReference>
<keyword evidence="3" id="KW-1185">Reference proteome</keyword>